<keyword evidence="1" id="KW-0472">Membrane</keyword>
<protein>
    <submittedName>
        <fullName evidence="2">Cation-transporting ATPase</fullName>
    </submittedName>
</protein>
<comment type="caution">
    <text evidence="2">The sequence shown here is derived from an EMBL/GenBank/DDBJ whole genome shotgun (WGS) entry which is preliminary data.</text>
</comment>
<name>A0A0M1N094_9MOLU</name>
<accession>A0A0M1N094</accession>
<gene>
    <name evidence="2" type="primary">mgtA4</name>
    <name evidence="2" type="ORF">CPX_001573</name>
</gene>
<dbReference type="EMBL" id="LHCF01000007">
    <property type="protein sequence ID" value="KOR75450.1"/>
    <property type="molecule type" value="Genomic_DNA"/>
</dbReference>
<sequence>MFAILLWISGALAFFIREWQIGLSIFLVVIVNGILAFFQESKADKILSLRSFLSC</sequence>
<evidence type="ECO:0000313" key="3">
    <source>
        <dbReference type="Proteomes" id="UP000037386"/>
    </source>
</evidence>
<proteinExistence type="predicted"/>
<reference evidence="3" key="1">
    <citation type="submission" date="2015-05" db="EMBL/GenBank/DDBJ databases">
        <title>Draft genome sequence of 'Candidatus Phytoplasma Pruni' strain CX, a plant pathogenic bacterium.</title>
        <authorList>
            <person name="Lee I.-M."/>
            <person name="Bottner-Parker K.D."/>
            <person name="Shao J."/>
            <person name="Gundersen-Rindal D.E."/>
            <person name="Zhao Y."/>
            <person name="Davis R.E."/>
        </authorList>
    </citation>
    <scope>NUCLEOTIDE SEQUENCE [LARGE SCALE GENOMIC DNA]</scope>
    <source>
        <strain evidence="3">CX</strain>
    </source>
</reference>
<dbReference type="InterPro" id="IPR023298">
    <property type="entry name" value="ATPase_P-typ_TM_dom_sf"/>
</dbReference>
<evidence type="ECO:0000313" key="2">
    <source>
        <dbReference type="EMBL" id="KOR75450.1"/>
    </source>
</evidence>
<keyword evidence="1" id="KW-1133">Transmembrane helix</keyword>
<dbReference type="SUPFAM" id="SSF81665">
    <property type="entry name" value="Calcium ATPase, transmembrane domain M"/>
    <property type="match status" value="1"/>
</dbReference>
<dbReference type="STRING" id="479893.CPX_001573"/>
<organism evidence="2 3">
    <name type="scientific">Candidatus Phytoplasma pruni</name>
    <dbReference type="NCBI Taxonomy" id="479893"/>
    <lineage>
        <taxon>Bacteria</taxon>
        <taxon>Bacillati</taxon>
        <taxon>Mycoplasmatota</taxon>
        <taxon>Mollicutes</taxon>
        <taxon>Acholeplasmatales</taxon>
        <taxon>Acholeplasmataceae</taxon>
        <taxon>Candidatus Phytoplasma</taxon>
        <taxon>16SrIII (X-disease group)</taxon>
    </lineage>
</organism>
<dbReference type="AlphaFoldDB" id="A0A0M1N094"/>
<dbReference type="PATRIC" id="fig|479893.3.peg.367"/>
<feature type="transmembrane region" description="Helical" evidence="1">
    <location>
        <begin position="23"/>
        <end position="40"/>
    </location>
</feature>
<dbReference type="RefSeq" id="WP_200902629.1">
    <property type="nucleotide sequence ID" value="NZ_LHCF01000007.1"/>
</dbReference>
<evidence type="ECO:0000256" key="1">
    <source>
        <dbReference type="SAM" id="Phobius"/>
    </source>
</evidence>
<dbReference type="Proteomes" id="UP000037386">
    <property type="component" value="Unassembled WGS sequence"/>
</dbReference>
<keyword evidence="1" id="KW-0812">Transmembrane</keyword>